<dbReference type="Gene3D" id="3.80.10.10">
    <property type="entry name" value="Ribonuclease Inhibitor"/>
    <property type="match status" value="2"/>
</dbReference>
<evidence type="ECO:0008006" key="3">
    <source>
        <dbReference type="Google" id="ProtNLM"/>
    </source>
</evidence>
<dbReference type="SUPFAM" id="SSF52047">
    <property type="entry name" value="RNI-like"/>
    <property type="match status" value="1"/>
</dbReference>
<organism evidence="2">
    <name type="scientific">Chromera velia CCMP2878</name>
    <dbReference type="NCBI Taxonomy" id="1169474"/>
    <lineage>
        <taxon>Eukaryota</taxon>
        <taxon>Sar</taxon>
        <taxon>Alveolata</taxon>
        <taxon>Colpodellida</taxon>
        <taxon>Chromeraceae</taxon>
        <taxon>Chromera</taxon>
    </lineage>
</organism>
<feature type="compositionally biased region" description="Acidic residues" evidence="1">
    <location>
        <begin position="146"/>
        <end position="156"/>
    </location>
</feature>
<feature type="compositionally biased region" description="Low complexity" evidence="1">
    <location>
        <begin position="102"/>
        <end position="119"/>
    </location>
</feature>
<sequence length="495" mass="53306">MAVGRHESGWMKYLYLGQRMRGGHASILKSLDLTGCGLSEEQACALFPYLPSSLESLKLTGNDEFGREGQEELRKRLSGETGTEGGLSALKVLHVSFLCLSASESGSGGRSESSLPDGSVDSEEKSGGSKESSASGSESESGTSSEESESDSESSESESRGSSASSESSEPVSSDSDASTDSASEVCDPALISFVESLPQSLKVLDMALKGPGRDDLKFLPLEFVEQLSKRFSSGTLSLTELTLRHPFSRSSTPSLSEEGVVSLFPSLPPSLESLLAEFSVMGVESWGRIRASLAETGLGGSLKTLHLRGLEREGALVLFPLLPSSLETLSLINEAIFFFDTWTVDSSGWRALGERFDRGDMGSLSELELEITNLDEETSETFFSSLPPSLEKLLIYIENSLDVRSWSGFAHRLQSKPFDCFRELKLKGLSRCFHNDGMEGVMQGLPSSLESLPFWDTSTRNEAWTALAENMEGGGLGRLRAGFGLSLLGVRPIE</sequence>
<evidence type="ECO:0000256" key="1">
    <source>
        <dbReference type="SAM" id="MobiDB-lite"/>
    </source>
</evidence>
<protein>
    <recommendedName>
        <fullName evidence="3">F-box domain-containing protein</fullName>
    </recommendedName>
</protein>
<dbReference type="EMBL" id="CDMZ01004963">
    <property type="protein sequence ID" value="CEM51500.1"/>
    <property type="molecule type" value="Genomic_DNA"/>
</dbReference>
<name>A0A0G4I3M3_9ALVE</name>
<dbReference type="AlphaFoldDB" id="A0A0G4I3M3"/>
<gene>
    <name evidence="2" type="ORF">Cvel_10665</name>
</gene>
<feature type="region of interest" description="Disordered" evidence="1">
    <location>
        <begin position="61"/>
        <end position="84"/>
    </location>
</feature>
<dbReference type="InterPro" id="IPR032675">
    <property type="entry name" value="LRR_dom_sf"/>
</dbReference>
<feature type="region of interest" description="Disordered" evidence="1">
    <location>
        <begin position="102"/>
        <end position="183"/>
    </location>
</feature>
<evidence type="ECO:0000313" key="2">
    <source>
        <dbReference type="EMBL" id="CEM51500.1"/>
    </source>
</evidence>
<feature type="compositionally biased region" description="Basic and acidic residues" evidence="1">
    <location>
        <begin position="64"/>
        <end position="78"/>
    </location>
</feature>
<accession>A0A0G4I3M3</accession>
<reference evidence="2" key="1">
    <citation type="submission" date="2014-11" db="EMBL/GenBank/DDBJ databases">
        <authorList>
            <person name="Otto D Thomas"/>
            <person name="Naeem Raeece"/>
        </authorList>
    </citation>
    <scope>NUCLEOTIDE SEQUENCE</scope>
</reference>
<dbReference type="VEuPathDB" id="CryptoDB:Cvel_10665"/>
<feature type="compositionally biased region" description="Low complexity" evidence="1">
    <location>
        <begin position="160"/>
        <end position="183"/>
    </location>
</feature>
<feature type="compositionally biased region" description="Low complexity" evidence="1">
    <location>
        <begin position="129"/>
        <end position="145"/>
    </location>
</feature>
<proteinExistence type="predicted"/>